<feature type="transmembrane region" description="Helical" evidence="1">
    <location>
        <begin position="42"/>
        <end position="60"/>
    </location>
</feature>
<evidence type="ECO:0000256" key="1">
    <source>
        <dbReference type="SAM" id="Phobius"/>
    </source>
</evidence>
<dbReference type="Pfam" id="PF02517">
    <property type="entry name" value="Rce1-like"/>
    <property type="match status" value="1"/>
</dbReference>
<keyword evidence="1" id="KW-0812">Transmembrane</keyword>
<accession>A0ABU3IE97</accession>
<dbReference type="PANTHER" id="PTHR39430">
    <property type="entry name" value="MEMBRANE-ASSOCIATED PROTEASE-RELATED"/>
    <property type="match status" value="1"/>
</dbReference>
<proteinExistence type="predicted"/>
<gene>
    <name evidence="3" type="ORF">RO950_02465</name>
</gene>
<keyword evidence="1" id="KW-1133">Transmembrane helix</keyword>
<feature type="transmembrane region" description="Helical" evidence="1">
    <location>
        <begin position="246"/>
        <end position="268"/>
    </location>
</feature>
<comment type="caution">
    <text evidence="3">The sequence shown here is derived from an EMBL/GenBank/DDBJ whole genome shotgun (WGS) entry which is preliminary data.</text>
</comment>
<organism evidence="3 4">
    <name type="scientific">Staphylococcus haemolyticus</name>
    <dbReference type="NCBI Taxonomy" id="1283"/>
    <lineage>
        <taxon>Bacteria</taxon>
        <taxon>Bacillati</taxon>
        <taxon>Bacillota</taxon>
        <taxon>Bacilli</taxon>
        <taxon>Bacillales</taxon>
        <taxon>Staphylococcaceae</taxon>
        <taxon>Staphylococcus</taxon>
    </lineage>
</organism>
<evidence type="ECO:0000313" key="4">
    <source>
        <dbReference type="Proteomes" id="UP001269271"/>
    </source>
</evidence>
<evidence type="ECO:0000313" key="3">
    <source>
        <dbReference type="EMBL" id="MDT4285885.1"/>
    </source>
</evidence>
<evidence type="ECO:0000259" key="2">
    <source>
        <dbReference type="Pfam" id="PF02517"/>
    </source>
</evidence>
<feature type="transmembrane region" description="Helical" evidence="1">
    <location>
        <begin position="80"/>
        <end position="105"/>
    </location>
</feature>
<dbReference type="InterPro" id="IPR003675">
    <property type="entry name" value="Rce1/LyrA-like_dom"/>
</dbReference>
<dbReference type="PANTHER" id="PTHR39430:SF1">
    <property type="entry name" value="PROTEASE"/>
    <property type="match status" value="1"/>
</dbReference>
<protein>
    <submittedName>
        <fullName evidence="3">Type II CAAX endopeptidase family protein</fullName>
    </submittedName>
</protein>
<dbReference type="Proteomes" id="UP001269271">
    <property type="component" value="Unassembled WGS sequence"/>
</dbReference>
<reference evidence="3 4" key="1">
    <citation type="submission" date="2023-08" db="EMBL/GenBank/DDBJ databases">
        <title>Genomic surveillance of Staphylococcus haemolyticus neonatal outbreak in southern France.</title>
        <authorList>
            <person name="Magnan C."/>
            <person name="Morsli M."/>
            <person name="Thiery B."/>
            <person name="Salipante F."/>
            <person name="Attar J."/>
            <person name="Massimo D.M."/>
            <person name="Ory J."/>
            <person name="Pantel A."/>
            <person name="Lavigne J.-P."/>
        </authorList>
    </citation>
    <scope>NUCLEOTIDE SEQUENCE [LARGE SCALE GENOMIC DNA]</scope>
    <source>
        <strain evidence="3 4">NSH026</strain>
    </source>
</reference>
<dbReference type="EMBL" id="JAVSOO010000004">
    <property type="protein sequence ID" value="MDT4285885.1"/>
    <property type="molecule type" value="Genomic_DNA"/>
</dbReference>
<sequence>MHLIIKYLKMIGVIILTFVLTVIAQNIALLWHLLDLKSFETILHGITYVGLTFLFIKFLINKGFKEKLSDYRINLPKCKLSYLSVGLLIPIINIIIYCVFIPGHFEITKADTVIEYLEMLFEIIVLGGICAPIAEELTVRGLLMGYIEKKANITFAIIVTSVLFALVHLFNGGMSGVSLILLVVSGTVAGILYGMTAYKFNSIWPSVFMHMCWNLSDFVHIATHNDDYGVIQYIIKVKNILLTGGAYGNTSSLIAIVLFVIAIILVAMKSVQRINLRD</sequence>
<name>A0ABU3IE97_STAHA</name>
<feature type="transmembrane region" description="Helical" evidence="1">
    <location>
        <begin position="151"/>
        <end position="170"/>
    </location>
</feature>
<feature type="transmembrane region" description="Helical" evidence="1">
    <location>
        <begin position="7"/>
        <end position="30"/>
    </location>
</feature>
<feature type="domain" description="CAAX prenyl protease 2/Lysostaphin resistance protein A-like" evidence="2">
    <location>
        <begin position="123"/>
        <end position="215"/>
    </location>
</feature>
<keyword evidence="1" id="KW-0472">Membrane</keyword>
<keyword evidence="4" id="KW-1185">Reference proteome</keyword>
<feature type="transmembrane region" description="Helical" evidence="1">
    <location>
        <begin position="176"/>
        <end position="195"/>
    </location>
</feature>
<dbReference type="RefSeq" id="WP_011274577.1">
    <property type="nucleotide sequence ID" value="NZ_CAJCFW010000030.1"/>
</dbReference>